<feature type="transmembrane region" description="Helical" evidence="1">
    <location>
        <begin position="53"/>
        <end position="74"/>
    </location>
</feature>
<comment type="caution">
    <text evidence="2">The sequence shown here is derived from an EMBL/GenBank/DDBJ whole genome shotgun (WGS) entry which is preliminary data.</text>
</comment>
<reference evidence="2" key="1">
    <citation type="submission" date="2022-01" db="EMBL/GenBank/DDBJ databases">
        <title>Whole genome-based taxonomy of the Shewanellaceae.</title>
        <authorList>
            <person name="Martin-Rodriguez A.J."/>
        </authorList>
    </citation>
    <scope>NUCLEOTIDE SEQUENCE</scope>
    <source>
        <strain evidence="2">DSM 23803</strain>
    </source>
</reference>
<proteinExistence type="predicted"/>
<dbReference type="Proteomes" id="UP001139408">
    <property type="component" value="Unassembled WGS sequence"/>
</dbReference>
<feature type="transmembrane region" description="Helical" evidence="1">
    <location>
        <begin position="86"/>
        <end position="108"/>
    </location>
</feature>
<evidence type="ECO:0000256" key="1">
    <source>
        <dbReference type="SAM" id="Phobius"/>
    </source>
</evidence>
<organism evidence="2 3">
    <name type="scientific">Shewanella algicola</name>
    <dbReference type="NCBI Taxonomy" id="640633"/>
    <lineage>
        <taxon>Bacteria</taxon>
        <taxon>Pseudomonadati</taxon>
        <taxon>Pseudomonadota</taxon>
        <taxon>Gammaproteobacteria</taxon>
        <taxon>Alteromonadales</taxon>
        <taxon>Shewanellaceae</taxon>
        <taxon>Shewanella</taxon>
    </lineage>
</organism>
<gene>
    <name evidence="2" type="ORF">L2749_10470</name>
</gene>
<sequence length="112" mass="12969">MDFILLLGLLVIVIPLQMLLDIIIENNTRFEYKSGDYVLAFIPLLTFFYPEHYLYSFISLAFIVLYGISLRFYASFNDWLAFDQDRLAELCLSGLGLGGLFIVAKFSYQFLL</sequence>
<keyword evidence="1" id="KW-0472">Membrane</keyword>
<dbReference type="RefSeq" id="WP_188925202.1">
    <property type="nucleotide sequence ID" value="NZ_BMQI01000021.1"/>
</dbReference>
<keyword evidence="3" id="KW-1185">Reference proteome</keyword>
<keyword evidence="1" id="KW-1133">Transmembrane helix</keyword>
<protein>
    <submittedName>
        <fullName evidence="2">Uncharacterized protein</fullName>
    </submittedName>
</protein>
<evidence type="ECO:0000313" key="3">
    <source>
        <dbReference type="Proteomes" id="UP001139408"/>
    </source>
</evidence>
<accession>A0A9X1ZBY6</accession>
<evidence type="ECO:0000313" key="2">
    <source>
        <dbReference type="EMBL" id="MCL1105680.1"/>
    </source>
</evidence>
<dbReference type="EMBL" id="JAKILJ010000021">
    <property type="protein sequence ID" value="MCL1105680.1"/>
    <property type="molecule type" value="Genomic_DNA"/>
</dbReference>
<keyword evidence="1" id="KW-0812">Transmembrane</keyword>
<name>A0A9X1ZBY6_9GAMM</name>
<dbReference type="AlphaFoldDB" id="A0A9X1ZBY6"/>